<protein>
    <submittedName>
        <fullName evidence="1">Uncharacterized protein</fullName>
    </submittedName>
</protein>
<accession>A0AAV4SE97</accession>
<proteinExistence type="predicted"/>
<organism evidence="1 2">
    <name type="scientific">Caerostris extrusa</name>
    <name type="common">Bark spider</name>
    <name type="synonym">Caerostris bankana</name>
    <dbReference type="NCBI Taxonomy" id="172846"/>
    <lineage>
        <taxon>Eukaryota</taxon>
        <taxon>Metazoa</taxon>
        <taxon>Ecdysozoa</taxon>
        <taxon>Arthropoda</taxon>
        <taxon>Chelicerata</taxon>
        <taxon>Arachnida</taxon>
        <taxon>Araneae</taxon>
        <taxon>Araneomorphae</taxon>
        <taxon>Entelegynae</taxon>
        <taxon>Araneoidea</taxon>
        <taxon>Araneidae</taxon>
        <taxon>Caerostris</taxon>
    </lineage>
</organism>
<gene>
    <name evidence="1" type="ORF">CEXT_269401</name>
</gene>
<sequence length="185" mass="20882">MARPMIIPQAADSANEITPKNRVCACFCHSGRIPTRSCGVSWDFFVFLWMPTVLLPVKVVHKLAPALMDRCSVSDRLPHARPVRNKSLSTRIQATGVDKRTVLPSGGPQRPLPPALQFILFRQVATERGLSEVLSPARLDVLTRTPDLYGRLFLSQWSPFPFRIRYSTIPLGVRKVLLGWYDKKM</sequence>
<evidence type="ECO:0000313" key="2">
    <source>
        <dbReference type="Proteomes" id="UP001054945"/>
    </source>
</evidence>
<dbReference type="Proteomes" id="UP001054945">
    <property type="component" value="Unassembled WGS sequence"/>
</dbReference>
<reference evidence="1 2" key="1">
    <citation type="submission" date="2021-06" db="EMBL/GenBank/DDBJ databases">
        <title>Caerostris extrusa draft genome.</title>
        <authorList>
            <person name="Kono N."/>
            <person name="Arakawa K."/>
        </authorList>
    </citation>
    <scope>NUCLEOTIDE SEQUENCE [LARGE SCALE GENOMIC DNA]</scope>
</reference>
<name>A0AAV4SE97_CAEEX</name>
<keyword evidence="2" id="KW-1185">Reference proteome</keyword>
<dbReference type="EMBL" id="BPLR01009356">
    <property type="protein sequence ID" value="GIY31299.1"/>
    <property type="molecule type" value="Genomic_DNA"/>
</dbReference>
<evidence type="ECO:0000313" key="1">
    <source>
        <dbReference type="EMBL" id="GIY31299.1"/>
    </source>
</evidence>
<dbReference type="AlphaFoldDB" id="A0AAV4SE97"/>
<comment type="caution">
    <text evidence="1">The sequence shown here is derived from an EMBL/GenBank/DDBJ whole genome shotgun (WGS) entry which is preliminary data.</text>
</comment>